<proteinExistence type="predicted"/>
<sequence>MQRTAATEKQSENLKRLGYGEEPMEVDAMTTIQPATIDRDLHLFKTQYGKLEAKVGRLLEKMTQLKKPRKPWRRETQQRAFPKKDTPRRHKACFYCGQEGHFEAIYRKRQSDLENSIPHAREAVAAARTAF</sequence>
<organism evidence="2">
    <name type="scientific">Capitella teleta</name>
    <name type="common">Polychaete worm</name>
    <dbReference type="NCBI Taxonomy" id="283909"/>
    <lineage>
        <taxon>Eukaryota</taxon>
        <taxon>Metazoa</taxon>
        <taxon>Spiralia</taxon>
        <taxon>Lophotrochozoa</taxon>
        <taxon>Annelida</taxon>
        <taxon>Polychaeta</taxon>
        <taxon>Sedentaria</taxon>
        <taxon>Scolecida</taxon>
        <taxon>Capitellidae</taxon>
        <taxon>Capitella</taxon>
    </lineage>
</organism>
<evidence type="ECO:0008006" key="5">
    <source>
        <dbReference type="Google" id="ProtNLM"/>
    </source>
</evidence>
<gene>
    <name evidence="2" type="ORF">CAPTEDRAFT_186344</name>
</gene>
<accession>R7VLF3</accession>
<dbReference type="EMBL" id="KB292066">
    <property type="protein sequence ID" value="ELU18196.1"/>
    <property type="molecule type" value="Genomic_DNA"/>
</dbReference>
<dbReference type="Proteomes" id="UP000014760">
    <property type="component" value="Unassembled WGS sequence"/>
</dbReference>
<reference evidence="4" key="1">
    <citation type="submission" date="2012-12" db="EMBL/GenBank/DDBJ databases">
        <authorList>
            <person name="Hellsten U."/>
            <person name="Grimwood J."/>
            <person name="Chapman J.A."/>
            <person name="Shapiro H."/>
            <person name="Aerts A."/>
            <person name="Otillar R.P."/>
            <person name="Terry A.Y."/>
            <person name="Boore J.L."/>
            <person name="Simakov O."/>
            <person name="Marletaz F."/>
            <person name="Cho S.-J."/>
            <person name="Edsinger-Gonzales E."/>
            <person name="Havlak P."/>
            <person name="Kuo D.-H."/>
            <person name="Larsson T."/>
            <person name="Lv J."/>
            <person name="Arendt D."/>
            <person name="Savage R."/>
            <person name="Osoegawa K."/>
            <person name="de Jong P."/>
            <person name="Lindberg D.R."/>
            <person name="Seaver E.C."/>
            <person name="Weisblat D.A."/>
            <person name="Putnam N.H."/>
            <person name="Grigoriev I.V."/>
            <person name="Rokhsar D.S."/>
        </authorList>
    </citation>
    <scope>NUCLEOTIDE SEQUENCE</scope>
    <source>
        <strain evidence="4">I ESC-2004</strain>
    </source>
</reference>
<dbReference type="AlphaFoldDB" id="R7VLF3"/>
<protein>
    <recommendedName>
        <fullName evidence="5">CCHC-type domain-containing protein</fullName>
    </recommendedName>
</protein>
<feature type="compositionally biased region" description="Basic and acidic residues" evidence="1">
    <location>
        <begin position="73"/>
        <end position="85"/>
    </location>
</feature>
<dbReference type="GO" id="GO:0003676">
    <property type="term" value="F:nucleic acid binding"/>
    <property type="evidence" value="ECO:0007669"/>
    <property type="project" value="InterPro"/>
</dbReference>
<reference evidence="2 4" key="2">
    <citation type="journal article" date="2013" name="Nature">
        <title>Insights into bilaterian evolution from three spiralian genomes.</title>
        <authorList>
            <person name="Simakov O."/>
            <person name="Marletaz F."/>
            <person name="Cho S.J."/>
            <person name="Edsinger-Gonzales E."/>
            <person name="Havlak P."/>
            <person name="Hellsten U."/>
            <person name="Kuo D.H."/>
            <person name="Larsson T."/>
            <person name="Lv J."/>
            <person name="Arendt D."/>
            <person name="Savage R."/>
            <person name="Osoegawa K."/>
            <person name="de Jong P."/>
            <person name="Grimwood J."/>
            <person name="Chapman J.A."/>
            <person name="Shapiro H."/>
            <person name="Aerts A."/>
            <person name="Otillar R.P."/>
            <person name="Terry A.Y."/>
            <person name="Boore J.L."/>
            <person name="Grigoriev I.V."/>
            <person name="Lindberg D.R."/>
            <person name="Seaver E.C."/>
            <person name="Weisblat D.A."/>
            <person name="Putnam N.H."/>
            <person name="Rokhsar D.S."/>
        </authorList>
    </citation>
    <scope>NUCLEOTIDE SEQUENCE</scope>
    <source>
        <strain evidence="2 4">I ESC-2004</strain>
    </source>
</reference>
<dbReference type="GO" id="GO:0008270">
    <property type="term" value="F:zinc ion binding"/>
    <property type="evidence" value="ECO:0007669"/>
    <property type="project" value="InterPro"/>
</dbReference>
<evidence type="ECO:0000313" key="2">
    <source>
        <dbReference type="EMBL" id="ELU18196.1"/>
    </source>
</evidence>
<reference evidence="3" key="3">
    <citation type="submission" date="2015-06" db="UniProtKB">
        <authorList>
            <consortium name="EnsemblMetazoa"/>
        </authorList>
    </citation>
    <scope>IDENTIFICATION</scope>
</reference>
<dbReference type="HOGENOM" id="CLU_1929542_0_0_1"/>
<dbReference type="SUPFAM" id="SSF57756">
    <property type="entry name" value="Retrovirus zinc finger-like domains"/>
    <property type="match status" value="1"/>
</dbReference>
<keyword evidence="4" id="KW-1185">Reference proteome</keyword>
<dbReference type="InterPro" id="IPR036875">
    <property type="entry name" value="Znf_CCHC_sf"/>
</dbReference>
<name>R7VLF3_CAPTE</name>
<feature type="compositionally biased region" description="Basic and acidic residues" evidence="1">
    <location>
        <begin position="9"/>
        <end position="19"/>
    </location>
</feature>
<dbReference type="EnsemblMetazoa" id="CapteT186344">
    <property type="protein sequence ID" value="CapteP186344"/>
    <property type="gene ID" value="CapteG186344"/>
</dbReference>
<evidence type="ECO:0000313" key="4">
    <source>
        <dbReference type="Proteomes" id="UP000014760"/>
    </source>
</evidence>
<dbReference type="EMBL" id="AMQN01035107">
    <property type="status" value="NOT_ANNOTATED_CDS"/>
    <property type="molecule type" value="Genomic_DNA"/>
</dbReference>
<feature type="region of interest" description="Disordered" evidence="1">
    <location>
        <begin position="64"/>
        <end position="86"/>
    </location>
</feature>
<evidence type="ECO:0000256" key="1">
    <source>
        <dbReference type="SAM" id="MobiDB-lite"/>
    </source>
</evidence>
<evidence type="ECO:0000313" key="3">
    <source>
        <dbReference type="EnsemblMetazoa" id="CapteP186344"/>
    </source>
</evidence>
<feature type="region of interest" description="Disordered" evidence="1">
    <location>
        <begin position="1"/>
        <end position="22"/>
    </location>
</feature>